<dbReference type="OrthoDB" id="2114107at2759"/>
<comment type="caution">
    <text evidence="2">The sequence shown here is derived from an EMBL/GenBank/DDBJ whole genome shotgun (WGS) entry which is preliminary data.</text>
</comment>
<dbReference type="EMBL" id="MCFH01000002">
    <property type="protein sequence ID" value="ORX59920.1"/>
    <property type="molecule type" value="Genomic_DNA"/>
</dbReference>
<accession>A0A1Y1VNH7</accession>
<proteinExistence type="predicted"/>
<organism evidence="2 3">
    <name type="scientific">Piromyces finnis</name>
    <dbReference type="NCBI Taxonomy" id="1754191"/>
    <lineage>
        <taxon>Eukaryota</taxon>
        <taxon>Fungi</taxon>
        <taxon>Fungi incertae sedis</taxon>
        <taxon>Chytridiomycota</taxon>
        <taxon>Chytridiomycota incertae sedis</taxon>
        <taxon>Neocallimastigomycetes</taxon>
        <taxon>Neocallimastigales</taxon>
        <taxon>Neocallimastigaceae</taxon>
        <taxon>Piromyces</taxon>
    </lineage>
</organism>
<name>A0A1Y1VNH7_9FUNG</name>
<protein>
    <submittedName>
        <fullName evidence="2">Uncharacterized protein</fullName>
    </submittedName>
</protein>
<reference evidence="2" key="1">
    <citation type="submission" date="2016-08" db="EMBL/GenBank/DDBJ databases">
        <title>Genomes of anaerobic fungi encode conserved fungal cellulosomes for biomass hydrolysis.</title>
        <authorList>
            <consortium name="DOE Joint Genome Institute"/>
            <person name="Haitjema C.H."/>
            <person name="Gilmore S.P."/>
            <person name="Henske J.K."/>
            <person name="Solomon K.V."/>
            <person name="De Groot R."/>
            <person name="Kuo A."/>
            <person name="Mondo S.J."/>
            <person name="Salamov A.A."/>
            <person name="Labutti K."/>
            <person name="Zhao Z."/>
            <person name="Chiniquy J."/>
            <person name="Barry K."/>
            <person name="Brewer H.M."/>
            <person name="Purvine S.O."/>
            <person name="Wright A.T."/>
            <person name="Boxma B."/>
            <person name="Van Alen T."/>
            <person name="Hackstein J.H."/>
            <person name="Baker S.E."/>
            <person name="Grigoriev I.V."/>
            <person name="O'Malley M.A."/>
        </authorList>
    </citation>
    <scope>NUCLEOTIDE SEQUENCE [LARGE SCALE GENOMIC DNA]</scope>
    <source>
        <strain evidence="2">Finn</strain>
    </source>
</reference>
<reference evidence="2" key="2">
    <citation type="submission" date="2016-08" db="EMBL/GenBank/DDBJ databases">
        <title>Pervasive Adenine N6-methylation of Active Genes in Fungi.</title>
        <authorList>
            <consortium name="DOE Joint Genome Institute"/>
            <person name="Mondo S.J."/>
            <person name="Dannebaum R.O."/>
            <person name="Kuo R.C."/>
            <person name="Labutti K."/>
            <person name="Haridas S."/>
            <person name="Kuo A."/>
            <person name="Salamov A."/>
            <person name="Ahrendt S.R."/>
            <person name="Lipzen A."/>
            <person name="Sullivan W."/>
            <person name="Andreopoulos W.B."/>
            <person name="Clum A."/>
            <person name="Lindquist E."/>
            <person name="Daum C."/>
            <person name="Ramamoorthy G.K."/>
            <person name="Gryganskyi A."/>
            <person name="Culley D."/>
            <person name="Magnuson J.K."/>
            <person name="James T.Y."/>
            <person name="O'Malley M.A."/>
            <person name="Stajich J.E."/>
            <person name="Spatafora J.W."/>
            <person name="Visel A."/>
            <person name="Grigoriev I.V."/>
        </authorList>
    </citation>
    <scope>NUCLEOTIDE SEQUENCE [LARGE SCALE GENOMIC DNA]</scope>
    <source>
        <strain evidence="2">Finn</strain>
    </source>
</reference>
<gene>
    <name evidence="2" type="ORF">BCR36DRAFT_579366</name>
</gene>
<evidence type="ECO:0000313" key="3">
    <source>
        <dbReference type="Proteomes" id="UP000193719"/>
    </source>
</evidence>
<keyword evidence="1" id="KW-0732">Signal</keyword>
<sequence>MMMISGLILLFTLFAQVFGQQKASSCYKPESYSRYADKGAISILPESSMICSKHGLIMDLCEEMEIRLVELRYYPRIPYNATVSITFYNEDESEFVTYDALTTSNVKGPSQFFHVPEENIISKVKKINIILPDEFCGRTLDSDEEKTLFFAFIGRLTKNDIPDYVPSLSTDKQYAENELDNACNNEFDSLPLNFLVPAEMRNSLFIDIQNIHSRQQDFMTKVGMGIKLFLKQKDQNDIDNECRGYLYIMALNQCDIARSKHADYENRFGAEYKPLPNYITDLIRKLEPETLPKTLTQCVKDLKIINSSED</sequence>
<keyword evidence="3" id="KW-1185">Reference proteome</keyword>
<dbReference type="Proteomes" id="UP000193719">
    <property type="component" value="Unassembled WGS sequence"/>
</dbReference>
<evidence type="ECO:0000313" key="2">
    <source>
        <dbReference type="EMBL" id="ORX59920.1"/>
    </source>
</evidence>
<feature type="signal peptide" evidence="1">
    <location>
        <begin position="1"/>
        <end position="19"/>
    </location>
</feature>
<feature type="chain" id="PRO_5013254294" evidence="1">
    <location>
        <begin position="20"/>
        <end position="310"/>
    </location>
</feature>
<dbReference type="AlphaFoldDB" id="A0A1Y1VNH7"/>
<evidence type="ECO:0000256" key="1">
    <source>
        <dbReference type="SAM" id="SignalP"/>
    </source>
</evidence>